<dbReference type="NCBIfam" id="TIGR02168">
    <property type="entry name" value="SMC_prok_B"/>
    <property type="match status" value="1"/>
</dbReference>
<comment type="domain">
    <text evidence="7">Contains large globular domains required for ATP hydrolysis at each terminus and a third globular domain forming a flexible hinge near the middle of the molecule. These domains are separated by coiled-coil structures.</text>
</comment>
<dbReference type="SUPFAM" id="SSF75553">
    <property type="entry name" value="Smc hinge domain"/>
    <property type="match status" value="1"/>
</dbReference>
<feature type="coiled-coil region" evidence="7">
    <location>
        <begin position="167"/>
        <end position="201"/>
    </location>
</feature>
<organism evidence="9 10">
    <name type="scientific">Butyricicoccus pullicaecorum</name>
    <dbReference type="NCBI Taxonomy" id="501571"/>
    <lineage>
        <taxon>Bacteria</taxon>
        <taxon>Bacillati</taxon>
        <taxon>Bacillota</taxon>
        <taxon>Clostridia</taxon>
        <taxon>Eubacteriales</taxon>
        <taxon>Butyricicoccaceae</taxon>
        <taxon>Butyricicoccus</taxon>
    </lineage>
</organism>
<gene>
    <name evidence="7" type="primary">smc</name>
    <name evidence="9" type="ORF">B5F17_00615</name>
</gene>
<dbReference type="Pfam" id="PF06470">
    <property type="entry name" value="SMC_hinge"/>
    <property type="match status" value="1"/>
</dbReference>
<comment type="subcellular location">
    <subcellularLocation>
        <location evidence="1 7">Cytoplasm</location>
    </subcellularLocation>
</comment>
<dbReference type="GO" id="GO:0030261">
    <property type="term" value="P:chromosome condensation"/>
    <property type="evidence" value="ECO:0007669"/>
    <property type="project" value="InterPro"/>
</dbReference>
<feature type="coiled-coil region" evidence="7">
    <location>
        <begin position="995"/>
        <end position="1029"/>
    </location>
</feature>
<evidence type="ECO:0000256" key="3">
    <source>
        <dbReference type="ARBA" id="ARBA00022741"/>
    </source>
</evidence>
<dbReference type="GO" id="GO:0005694">
    <property type="term" value="C:chromosome"/>
    <property type="evidence" value="ECO:0007669"/>
    <property type="project" value="InterPro"/>
</dbReference>
<proteinExistence type="inferred from homology"/>
<evidence type="ECO:0000313" key="10">
    <source>
        <dbReference type="Proteomes" id="UP000195897"/>
    </source>
</evidence>
<dbReference type="RefSeq" id="WP_087369830.1">
    <property type="nucleotide sequence ID" value="NZ_NFKK01000001.1"/>
</dbReference>
<dbReference type="GO" id="GO:0007059">
    <property type="term" value="P:chromosome segregation"/>
    <property type="evidence" value="ECO:0007669"/>
    <property type="project" value="UniProtKB-UniRule"/>
</dbReference>
<dbReference type="GO" id="GO:0005737">
    <property type="term" value="C:cytoplasm"/>
    <property type="evidence" value="ECO:0007669"/>
    <property type="project" value="UniProtKB-SubCell"/>
</dbReference>
<evidence type="ECO:0000259" key="8">
    <source>
        <dbReference type="SMART" id="SM00968"/>
    </source>
</evidence>
<name>A0A1Y4LCI7_9FIRM</name>
<accession>A0A1Y4LCI7</accession>
<evidence type="ECO:0000256" key="7">
    <source>
        <dbReference type="HAMAP-Rule" id="MF_01894"/>
    </source>
</evidence>
<dbReference type="FunFam" id="3.40.50.300:FF:000984">
    <property type="entry name" value="Chromosome partition protein Smc"/>
    <property type="match status" value="1"/>
</dbReference>
<evidence type="ECO:0000256" key="5">
    <source>
        <dbReference type="ARBA" id="ARBA00023054"/>
    </source>
</evidence>
<feature type="binding site" evidence="7">
    <location>
        <begin position="32"/>
        <end position="39"/>
    </location>
    <ligand>
        <name>ATP</name>
        <dbReference type="ChEBI" id="CHEBI:30616"/>
    </ligand>
</feature>
<evidence type="ECO:0000256" key="1">
    <source>
        <dbReference type="ARBA" id="ARBA00004496"/>
    </source>
</evidence>
<comment type="subunit">
    <text evidence="7">Homodimer.</text>
</comment>
<feature type="coiled-coil region" evidence="7">
    <location>
        <begin position="673"/>
        <end position="714"/>
    </location>
</feature>
<dbReference type="InterPro" id="IPR011890">
    <property type="entry name" value="SMC_prok"/>
</dbReference>
<sequence length="1191" mass="133024">MILKSLILQGFKSFPDRTEIRFAGGLTAIVGPNGSGKSNISDAIRWVLGEQSTRSLRGAKMEDVIFSGTQKRRPVGFAEVSLILDNAEHVFRSDYTEIMVTRRYYRSGESEYALNKKPCRLKDIHELFMDTGLGRDGYSIIGQGRIDEILSLKSEDRREIFEEAAGVTKFRYRKEEATRRLEATEDNLVRIRDVYTELENQAGPLKEQADKAQQYLSLRDELRALEVSLWLERLTGLRGEMDKNQTDAAQCSAQLDAAKSAQAELYAQSEQLTNALHRADAAADDLRQQIRTAEQSCADLASRCAVLEANLKNNADNIERARRECARQNEQAGTLDAQTAEHAARQAVLQAAYEGYIDTLRDLEAQEADAQQQAETLRREREALQIRQDAQEKARFAAELDRTAAQTGLSGMDSRKGNIAQDIEQAEQQLETEQQALLAEQNALDACCQALEMAENQLAGVARKAEIRQKKVEERTAALAAVTAEVTDTGNRIRMLREMKRDYEGFSRAVKRIMQQADSGRMTGIHGPVSELITVSPKFITAIETALGAAASHIVVDTPQDGKRAIEYLKRTDGGRATFLPLDTIRPMSLKESGLETCPGVCGTADQLVESSAAYRAVVQNLLARTVVAEDMDAALNIAKKYHNRFRIVTLDGQTIQAGGAMTGGSMSKSTGVLARESQLHTLETKAKELEQTRQQAEQAVHTAKSELAAVEYDRRAIEGERANQQQEHTRLQTVVAQRGAKVDSLRTRLEGFRLERDNLDAARAQYEQAIADTEQRLSDCAAALAQIAAERQTLDERQNAWEAAHDDCIMQMQQVRTAQAENRTEFAAEQRAAENLERLRSEMAAGLNASEQAVVRFEQEAEQMRQQLAEARQMQQDGGQDLDRLHELLRAQSDQRMRIEAERTKVDRQAQSRNDEILSLERENGRLTALGVQLKNEETQILDKMWETYELTPTPAEAIRIELPDPAAARSQADTLRTQMRTLGNVNLDAPQAYAALTERFEFLRTQKDDLETAQRELQKVIDELTVRMKEIFASEFAKLNHYFGETFTEIFGGGHAELQLADTSDILNCGIDIKVSPPGKAVKTITLLSGGEKAFVAIALYFAILKVRPTPFCVLDEIEAALDDVNVARYAQYLRRLSGATQFIAITHRRGTMEEADMLYGVTMQEQGVSRMLMLNLAEAERKFQGTIA</sequence>
<keyword evidence="4 7" id="KW-0067">ATP-binding</keyword>
<dbReference type="PANTHER" id="PTHR43977">
    <property type="entry name" value="STRUCTURAL MAINTENANCE OF CHROMOSOMES PROTEIN 3"/>
    <property type="match status" value="1"/>
</dbReference>
<feature type="domain" description="SMC hinge" evidence="8">
    <location>
        <begin position="523"/>
        <end position="639"/>
    </location>
</feature>
<dbReference type="SMART" id="SM00968">
    <property type="entry name" value="SMC_hinge"/>
    <property type="match status" value="1"/>
</dbReference>
<dbReference type="Gene3D" id="3.30.70.1620">
    <property type="match status" value="1"/>
</dbReference>
<feature type="coiled-coil region" evidence="7">
    <location>
        <begin position="848"/>
        <end position="903"/>
    </location>
</feature>
<protein>
    <recommendedName>
        <fullName evidence="7">Chromosome partition protein Smc</fullName>
    </recommendedName>
</protein>
<evidence type="ECO:0000256" key="6">
    <source>
        <dbReference type="ARBA" id="ARBA00023125"/>
    </source>
</evidence>
<dbReference type="Pfam" id="PF02463">
    <property type="entry name" value="SMC_N"/>
    <property type="match status" value="1"/>
</dbReference>
<evidence type="ECO:0000313" key="9">
    <source>
        <dbReference type="EMBL" id="OUP54433.1"/>
    </source>
</evidence>
<comment type="caution">
    <text evidence="9">The sequence shown here is derived from an EMBL/GenBank/DDBJ whole genome shotgun (WGS) entry which is preliminary data.</text>
</comment>
<dbReference type="Proteomes" id="UP000195897">
    <property type="component" value="Unassembled WGS sequence"/>
</dbReference>
<dbReference type="GO" id="GO:0007062">
    <property type="term" value="P:sister chromatid cohesion"/>
    <property type="evidence" value="ECO:0007669"/>
    <property type="project" value="InterPro"/>
</dbReference>
<dbReference type="Gene3D" id="3.40.50.300">
    <property type="entry name" value="P-loop containing nucleotide triphosphate hydrolases"/>
    <property type="match status" value="2"/>
</dbReference>
<evidence type="ECO:0000256" key="2">
    <source>
        <dbReference type="ARBA" id="ARBA00022490"/>
    </source>
</evidence>
<dbReference type="InterPro" id="IPR024704">
    <property type="entry name" value="SMC"/>
</dbReference>
<dbReference type="Gene3D" id="6.10.140.1720">
    <property type="match status" value="1"/>
</dbReference>
<dbReference type="InterPro" id="IPR003395">
    <property type="entry name" value="RecF/RecN/SMC_N"/>
</dbReference>
<evidence type="ECO:0000256" key="4">
    <source>
        <dbReference type="ARBA" id="ARBA00022840"/>
    </source>
</evidence>
<dbReference type="InterPro" id="IPR027417">
    <property type="entry name" value="P-loop_NTPase"/>
</dbReference>
<keyword evidence="3 7" id="KW-0547">Nucleotide-binding</keyword>
<reference evidence="10" key="1">
    <citation type="submission" date="2017-04" db="EMBL/GenBank/DDBJ databases">
        <title>Function of individual gut microbiota members based on whole genome sequencing of pure cultures obtained from chicken caecum.</title>
        <authorList>
            <person name="Medvecky M."/>
            <person name="Cejkova D."/>
            <person name="Polansky O."/>
            <person name="Karasova D."/>
            <person name="Kubasova T."/>
            <person name="Cizek A."/>
            <person name="Rychlik I."/>
        </authorList>
    </citation>
    <scope>NUCLEOTIDE SEQUENCE [LARGE SCALE GENOMIC DNA]</scope>
    <source>
        <strain evidence="10">An180</strain>
    </source>
</reference>
<keyword evidence="2 7" id="KW-0963">Cytoplasm</keyword>
<dbReference type="InterPro" id="IPR036277">
    <property type="entry name" value="SMC_hinge_sf"/>
</dbReference>
<dbReference type="EMBL" id="NFKK01000001">
    <property type="protein sequence ID" value="OUP54433.1"/>
    <property type="molecule type" value="Genomic_DNA"/>
</dbReference>
<dbReference type="Gene3D" id="1.20.1060.20">
    <property type="match status" value="1"/>
</dbReference>
<dbReference type="SUPFAM" id="SSF52540">
    <property type="entry name" value="P-loop containing nucleoside triphosphate hydrolases"/>
    <property type="match status" value="1"/>
</dbReference>
<comment type="similarity">
    <text evidence="7">Belongs to the SMC family.</text>
</comment>
<dbReference type="CDD" id="cd03278">
    <property type="entry name" value="ABC_SMC_barmotin"/>
    <property type="match status" value="2"/>
</dbReference>
<dbReference type="GO" id="GO:0005524">
    <property type="term" value="F:ATP binding"/>
    <property type="evidence" value="ECO:0007669"/>
    <property type="project" value="UniProtKB-UniRule"/>
</dbReference>
<dbReference type="GO" id="GO:0006260">
    <property type="term" value="P:DNA replication"/>
    <property type="evidence" value="ECO:0007669"/>
    <property type="project" value="UniProtKB-UniRule"/>
</dbReference>
<dbReference type="FunFam" id="3.40.50.300:FF:000901">
    <property type="entry name" value="Chromosome partition protein Smc"/>
    <property type="match status" value="1"/>
</dbReference>
<keyword evidence="6 7" id="KW-0238">DNA-binding</keyword>
<dbReference type="AlphaFoldDB" id="A0A1Y4LCI7"/>
<dbReference type="HAMAP" id="MF_01894">
    <property type="entry name" value="Smc_prok"/>
    <property type="match status" value="1"/>
</dbReference>
<dbReference type="InterPro" id="IPR010935">
    <property type="entry name" value="SMC_hinge"/>
</dbReference>
<dbReference type="GO" id="GO:0003677">
    <property type="term" value="F:DNA binding"/>
    <property type="evidence" value="ECO:0007669"/>
    <property type="project" value="UniProtKB-UniRule"/>
</dbReference>
<keyword evidence="5 7" id="KW-0175">Coiled coil</keyword>
<dbReference type="GO" id="GO:0016887">
    <property type="term" value="F:ATP hydrolysis activity"/>
    <property type="evidence" value="ECO:0007669"/>
    <property type="project" value="InterPro"/>
</dbReference>
<comment type="function">
    <text evidence="7">Required for chromosome condensation and partitioning.</text>
</comment>
<feature type="coiled-coil region" evidence="7">
    <location>
        <begin position="269"/>
        <end position="443"/>
    </location>
</feature>
<dbReference type="PIRSF" id="PIRSF005719">
    <property type="entry name" value="SMC"/>
    <property type="match status" value="1"/>
</dbReference>
<feature type="coiled-coil region" evidence="7">
    <location>
        <begin position="743"/>
        <end position="784"/>
    </location>
</feature>